<dbReference type="Proteomes" id="UP000006906">
    <property type="component" value="Chromosome 17"/>
</dbReference>
<feature type="transmembrane region" description="Helical" evidence="2">
    <location>
        <begin position="43"/>
        <end position="65"/>
    </location>
</feature>
<feature type="compositionally biased region" description="Polar residues" evidence="1">
    <location>
        <begin position="77"/>
        <end position="89"/>
    </location>
</feature>
<feature type="compositionally biased region" description="Low complexity" evidence="1">
    <location>
        <begin position="654"/>
        <end position="669"/>
    </location>
</feature>
<evidence type="ECO:0000313" key="3">
    <source>
        <dbReference type="EMBL" id="PNW70735.1"/>
    </source>
</evidence>
<feature type="compositionally biased region" description="Pro residues" evidence="1">
    <location>
        <begin position="1552"/>
        <end position="1563"/>
    </location>
</feature>
<feature type="compositionally biased region" description="Low complexity" evidence="1">
    <location>
        <begin position="198"/>
        <end position="240"/>
    </location>
</feature>
<keyword evidence="4" id="KW-1185">Reference proteome</keyword>
<dbReference type="EMBL" id="CM008978">
    <property type="protein sequence ID" value="PNW70735.1"/>
    <property type="molecule type" value="Genomic_DNA"/>
</dbReference>
<feature type="region of interest" description="Disordered" evidence="1">
    <location>
        <begin position="840"/>
        <end position="908"/>
    </location>
</feature>
<feature type="compositionally biased region" description="Polar residues" evidence="1">
    <location>
        <begin position="759"/>
        <end position="770"/>
    </location>
</feature>
<evidence type="ECO:0000313" key="4">
    <source>
        <dbReference type="Proteomes" id="UP000006906"/>
    </source>
</evidence>
<evidence type="ECO:0000256" key="2">
    <source>
        <dbReference type="SAM" id="Phobius"/>
    </source>
</evidence>
<feature type="region of interest" description="Disordered" evidence="1">
    <location>
        <begin position="971"/>
        <end position="996"/>
    </location>
</feature>
<feature type="compositionally biased region" description="Polar residues" evidence="1">
    <location>
        <begin position="1278"/>
        <end position="1293"/>
    </location>
</feature>
<protein>
    <submittedName>
        <fullName evidence="3">Uncharacterized protein</fullName>
    </submittedName>
</protein>
<reference evidence="3 4" key="1">
    <citation type="journal article" date="2007" name="Science">
        <title>The Chlamydomonas genome reveals the evolution of key animal and plant functions.</title>
        <authorList>
            <person name="Merchant S.S."/>
            <person name="Prochnik S.E."/>
            <person name="Vallon O."/>
            <person name="Harris E.H."/>
            <person name="Karpowicz S.J."/>
            <person name="Witman G.B."/>
            <person name="Terry A."/>
            <person name="Salamov A."/>
            <person name="Fritz-Laylin L.K."/>
            <person name="Marechal-Drouard L."/>
            <person name="Marshall W.F."/>
            <person name="Qu L.H."/>
            <person name="Nelson D.R."/>
            <person name="Sanderfoot A.A."/>
            <person name="Spalding M.H."/>
            <person name="Kapitonov V.V."/>
            <person name="Ren Q."/>
            <person name="Ferris P."/>
            <person name="Lindquist E."/>
            <person name="Shapiro H."/>
            <person name="Lucas S.M."/>
            <person name="Grimwood J."/>
            <person name="Schmutz J."/>
            <person name="Cardol P."/>
            <person name="Cerutti H."/>
            <person name="Chanfreau G."/>
            <person name="Chen C.L."/>
            <person name="Cognat V."/>
            <person name="Croft M.T."/>
            <person name="Dent R."/>
            <person name="Dutcher S."/>
            <person name="Fernandez E."/>
            <person name="Fukuzawa H."/>
            <person name="Gonzalez-Ballester D."/>
            <person name="Gonzalez-Halphen D."/>
            <person name="Hallmann A."/>
            <person name="Hanikenne M."/>
            <person name="Hippler M."/>
            <person name="Inwood W."/>
            <person name="Jabbari K."/>
            <person name="Kalanon M."/>
            <person name="Kuras R."/>
            <person name="Lefebvre P.A."/>
            <person name="Lemaire S.D."/>
            <person name="Lobanov A.V."/>
            <person name="Lohr M."/>
            <person name="Manuell A."/>
            <person name="Meier I."/>
            <person name="Mets L."/>
            <person name="Mittag M."/>
            <person name="Mittelmeier T."/>
            <person name="Moroney J.V."/>
            <person name="Moseley J."/>
            <person name="Napoli C."/>
            <person name="Nedelcu A.M."/>
            <person name="Niyogi K."/>
            <person name="Novoselov S.V."/>
            <person name="Paulsen I.T."/>
            <person name="Pazour G."/>
            <person name="Purton S."/>
            <person name="Ral J.P."/>
            <person name="Riano-Pachon D.M."/>
            <person name="Riekhof W."/>
            <person name="Rymarquis L."/>
            <person name="Schroda M."/>
            <person name="Stern D."/>
            <person name="Umen J."/>
            <person name="Willows R."/>
            <person name="Wilson N."/>
            <person name="Zimmer S.L."/>
            <person name="Allmer J."/>
            <person name="Balk J."/>
            <person name="Bisova K."/>
            <person name="Chen C.J."/>
            <person name="Elias M."/>
            <person name="Gendler K."/>
            <person name="Hauser C."/>
            <person name="Lamb M.R."/>
            <person name="Ledford H."/>
            <person name="Long J.C."/>
            <person name="Minagawa J."/>
            <person name="Page M.D."/>
            <person name="Pan J."/>
            <person name="Pootakham W."/>
            <person name="Roje S."/>
            <person name="Rose A."/>
            <person name="Stahlberg E."/>
            <person name="Terauchi A.M."/>
            <person name="Yang P."/>
            <person name="Ball S."/>
            <person name="Bowler C."/>
            <person name="Dieckmann C.L."/>
            <person name="Gladyshev V.N."/>
            <person name="Green P."/>
            <person name="Jorgensen R."/>
            <person name="Mayfield S."/>
            <person name="Mueller-Roeber B."/>
            <person name="Rajamani S."/>
            <person name="Sayre R.T."/>
            <person name="Brokstein P."/>
            <person name="Dubchak I."/>
            <person name="Goodstein D."/>
            <person name="Hornick L."/>
            <person name="Huang Y.W."/>
            <person name="Jhaveri J."/>
            <person name="Luo Y."/>
            <person name="Martinez D."/>
            <person name="Ngau W.C."/>
            <person name="Otillar B."/>
            <person name="Poliakov A."/>
            <person name="Porter A."/>
            <person name="Szajkowski L."/>
            <person name="Werner G."/>
            <person name="Zhou K."/>
            <person name="Grigoriev I.V."/>
            <person name="Rokhsar D.S."/>
            <person name="Grossman A.R."/>
        </authorList>
    </citation>
    <scope>NUCLEOTIDE SEQUENCE [LARGE SCALE GENOMIC DNA]</scope>
    <source>
        <strain evidence="4">CC-503</strain>
    </source>
</reference>
<feature type="compositionally biased region" description="Low complexity" evidence="1">
    <location>
        <begin position="293"/>
        <end position="308"/>
    </location>
</feature>
<keyword evidence="2" id="KW-0812">Transmembrane</keyword>
<feature type="compositionally biased region" description="Pro residues" evidence="1">
    <location>
        <begin position="1380"/>
        <end position="1389"/>
    </location>
</feature>
<feature type="region of interest" description="Disordered" evidence="1">
    <location>
        <begin position="1275"/>
        <end position="1300"/>
    </location>
</feature>
<feature type="compositionally biased region" description="Basic and acidic residues" evidence="1">
    <location>
        <begin position="721"/>
        <end position="749"/>
    </location>
</feature>
<dbReference type="OrthoDB" id="551575at2759"/>
<feature type="region of interest" description="Disordered" evidence="1">
    <location>
        <begin position="1665"/>
        <end position="1684"/>
    </location>
</feature>
<feature type="region of interest" description="Disordered" evidence="1">
    <location>
        <begin position="75"/>
        <end position="308"/>
    </location>
</feature>
<feature type="region of interest" description="Disordered" evidence="1">
    <location>
        <begin position="1485"/>
        <end position="1569"/>
    </location>
</feature>
<feature type="region of interest" description="Disordered" evidence="1">
    <location>
        <begin position="634"/>
        <end position="672"/>
    </location>
</feature>
<feature type="compositionally biased region" description="Low complexity" evidence="1">
    <location>
        <begin position="144"/>
        <end position="179"/>
    </location>
</feature>
<sequence length="1883" mass="180621">MGVRRFPGGSARRCCPGEANPARTGPARQHRSRRRSAPQALRLRYLFLLAAALVLVLQCSGPLLLPLARAATAPGVSGTSCAATGSTQPCRPANPSTSSSSSSSTLGTLTTPDTAATPAPSANNPSASAGSSGGGAGGTGGTDGTTTNSFIAAAPPGSSSVSGDSTAVSTQGPTGAGMPATPPPSAPAGTGAAGAGAGAPSVPAATGSSSSSSNSTTSGAAAGGARPASIGGSGAWGTTAAPPPVPPPGTPAGGSAGGGAATGTPSPRTSYKSSASAPPSPSFGTGAGEQQQPTAGTPSPSPGSASSVSGLSTAALSALLGIPLALLADANPAGVLSLTRSVSVSGQELAAGPVADMTVAAAAALPGAEAVTEVLGWQVTAPVELVPLSAAGAATGAAAPCDAVVLGGLQSEFTKRAKEKLKSGGGGGPSTKAACRPKSGGSRNTGGSSSSSSGSSSGSGSTSVRRSARALHQAAAMTDPAAVCGAAQASPGSTTSVALTLLVPADPPNSTTPTTNTTTMATATATANSSSSRSSSGGGGDLQRGVYSMLQDWQAEGALLTAADAQQVLMCVPAAVTDVNVTTQVRATYKVPLSALGAETYAAACSSGASGSSVPGVAAGDTCSVLSPGSLGASTLDTGGGNDPGAPGAPPPGMSGAVAASGAGVSPSSGSGGGGGGAILPVVVGVLVAVAVAGVVAAVFIIRRCRRRRTRARVLAEQLEKRRAERQDQDLAKEQQEQQGQQEKERELGGADVDLDTPGASTVQDSGSRPSTACGIITDISARASPLPYNTDPAIFAAASAGPSLIKLDGSGAAASLAAALAVAAPTAPQSVATSPAAATASTSPAALMSNTSSPAARIDTGGTPAARLSNGGGGGAALPPFAARGGSGGGGGSDAESAAAPLHHTRGRAPMVLTGRALLARRGSGASIKQRLMHTLTGGAGGGSGLNSVCPSDFDEERADMNTATSHGYNGFGGAMTHESTAGAGSRPPVGGDGVAGTASDTALIAMFGGGLGGAATPAAAAASAAARTASLSDTLARQVYSNPCSGSAEPPPPQLADCRTSTAKRKAWLLGGGGGGGGGGSDADGDSQLVARGSYPGVGYLDEGRAQIVRPQPSQQPQAAPAVVTDAVSSFVTPLTSLTVSPAGAMAASAAAAAHVRAHRAVATSDPPGPASAPAVLHVLLPTSSSVREARLAAEIVAAASPPGMAVSPRKSAAAAVVAAAAATAAGAAGSGPAALMAAATLPPPMAVLAAERISLDATTTTTTTTAAANTHRVSRTGSLVSSSCNTPTVTSAEAPASEAPAAQVLRLSPPPQAAAAAAAAALAAPPMRLVLAAGTPPSATPSPLLPLLHADRLMGSPVYGTLDVMSDNEELDTPSPTVLPRPPTPPRSRRPKTPAAAAQAAAAAAAAVMEQQVEERLFHHQQQPQTKIAADAAAEAAAAVQAPAGTRRFATFSGYSPSVTASPFAAAALAAALPPRLSLNGAGTTADGGSGSKPSDDAGRGSGGAAATGVAKPAVPASNRRASETGAFRPIAASDPGLPQQQQQLQPNGLPPHHPPPPGAPAAAATARHSLTITGGGSGAAAAAAAAAAAGRFTSRVNAAASLMRSSNVSGSGGVNKVRTGRDVATRLADITWGMFPRTERLATKRASGALVPASPVRASAGSQLSGGSGSGCGTPAAGAAAAADSPNAHLRSVLKHTPGIKRASLSGTSLGAAPVAAPSPVPPLHSGREGAILDVRISSSAAGPAGANGGGGAGTSGDAAAGPRLEFLVRWSGSATVSHDAVVAATAGAAGAAAAAAAAGVWPPAPAARPALVEWVPTEGVPSKAVLKRFMGGSPRWAALRSSPAFKDFTQRWRHRLPRVVVVVGEDGSVSASDDSDVE</sequence>
<feature type="transmembrane region" description="Helical" evidence="2">
    <location>
        <begin position="678"/>
        <end position="702"/>
    </location>
</feature>
<feature type="compositionally biased region" description="Low complexity" evidence="1">
    <location>
        <begin position="93"/>
        <end position="130"/>
    </location>
</feature>
<proteinExistence type="predicted"/>
<feature type="compositionally biased region" description="Pro residues" evidence="1">
    <location>
        <begin position="241"/>
        <end position="250"/>
    </location>
</feature>
<evidence type="ECO:0000256" key="1">
    <source>
        <dbReference type="SAM" id="MobiDB-lite"/>
    </source>
</evidence>
<dbReference type="Gramene" id="PNW70735">
    <property type="protein sequence ID" value="PNW70735"/>
    <property type="gene ID" value="CHLRE_17g732400v5"/>
</dbReference>
<feature type="compositionally biased region" description="Low complexity" evidence="1">
    <location>
        <begin position="1539"/>
        <end position="1551"/>
    </location>
</feature>
<name>A0A2K3CR39_CHLRE</name>
<dbReference type="KEGG" id="cre:CHLRE_17g732400v5"/>
<feature type="compositionally biased region" description="Low complexity" evidence="1">
    <location>
        <begin position="262"/>
        <end position="277"/>
    </location>
</feature>
<feature type="compositionally biased region" description="Low complexity" evidence="1">
    <location>
        <begin position="439"/>
        <end position="465"/>
    </location>
</feature>
<dbReference type="RefSeq" id="XP_042914908.1">
    <property type="nucleotide sequence ID" value="XM_043072449.1"/>
</dbReference>
<feature type="compositionally biased region" description="Gly residues" evidence="1">
    <location>
        <begin position="251"/>
        <end position="261"/>
    </location>
</feature>
<accession>A0A2K3CR39</accession>
<feature type="region of interest" description="Disordered" evidence="1">
    <location>
        <begin position="417"/>
        <end position="472"/>
    </location>
</feature>
<feature type="compositionally biased region" description="Gly residues" evidence="1">
    <location>
        <begin position="131"/>
        <end position="143"/>
    </location>
</feature>
<feature type="region of interest" description="Disordered" evidence="1">
    <location>
        <begin position="1369"/>
        <end position="1397"/>
    </location>
</feature>
<feature type="region of interest" description="Disordered" evidence="1">
    <location>
        <begin position="721"/>
        <end position="770"/>
    </location>
</feature>
<dbReference type="PaxDb" id="3055-EDO97373"/>
<feature type="region of interest" description="Disordered" evidence="1">
    <location>
        <begin position="1"/>
        <end position="35"/>
    </location>
</feature>
<keyword evidence="2" id="KW-0472">Membrane</keyword>
<gene>
    <name evidence="3" type="ORF">CHLRE_17g732400v5</name>
</gene>
<keyword evidence="2" id="KW-1133">Transmembrane helix</keyword>
<dbReference type="ExpressionAtlas" id="A0A2K3CR39">
    <property type="expression patterns" value="baseline and differential"/>
</dbReference>
<organism evidence="3 4">
    <name type="scientific">Chlamydomonas reinhardtii</name>
    <name type="common">Chlamydomonas smithii</name>
    <dbReference type="NCBI Taxonomy" id="3055"/>
    <lineage>
        <taxon>Eukaryota</taxon>
        <taxon>Viridiplantae</taxon>
        <taxon>Chlorophyta</taxon>
        <taxon>core chlorophytes</taxon>
        <taxon>Chlorophyceae</taxon>
        <taxon>CS clade</taxon>
        <taxon>Chlamydomonadales</taxon>
        <taxon>Chlamydomonadaceae</taxon>
        <taxon>Chlamydomonas</taxon>
    </lineage>
</organism>
<dbReference type="InParanoid" id="A0A2K3CR39"/>
<dbReference type="GeneID" id="5727042"/>